<dbReference type="GO" id="GO:0006508">
    <property type="term" value="P:proteolysis"/>
    <property type="evidence" value="ECO:0007669"/>
    <property type="project" value="UniProtKB-KW"/>
</dbReference>
<dbReference type="EMBL" id="CP095053">
    <property type="protein sequence ID" value="UOR07091.1"/>
    <property type="molecule type" value="Genomic_DNA"/>
</dbReference>
<dbReference type="InterPro" id="IPR036852">
    <property type="entry name" value="Peptidase_S8/S53_dom_sf"/>
</dbReference>
<keyword evidence="4 5" id="KW-0720">Serine protease</keyword>
<sequence>MSNRIYFLCCQLLLGVGALLPRLGQAQPSTTRYWVQLRDKKGVEFNPKAYFTPAALARRVRQQLPLADSTDYPVRPVYLHALAATSDSVTMVSRWLNGAVCWATPAQVQALHRLPGVRSVLPLPEHQVQLATRAALGGASMQISTTNRQLARRQTESLGAVQLRQAHLDGRGLRIAIFDAGFNGVDRHPAFEHLRSGQRIVATYDFIKRQPNVYHGANHGGEVLSCVAGALPDGSYLGLASGAEFLLARTEQMFRERYAEEEAWLAAAEWADRQGADIINSSLGYTKRRYFPEQMNGRTSLIARAAEMAVRKGILVVNAAGNDGEDEDWRTIGTPADGDSVLTVGGLDPDTYLHSDFSSYGPGAGRRLKPNVAAFSTALVAAPGGYERIEGTSFASPLMVGLAACLWQQQRQLTAMEVFRKLEKAGELYPYYDYAHGYGRPQIAVLLAPASPPAAPTPTFDFVRRDTMVAVVVRVAAATVPARTLPLYADSVRAVTPAVRPNEVPALGKESTVPTPEAPAEEEPVPAEPPRYLYWHIANRQGVLRRYEVRDVTQRAVLEMPLRLLQPGDVLRVHYRGSTQTYTAAP</sequence>
<comment type="similarity">
    <text evidence="1 5">Belongs to the peptidase S8 family.</text>
</comment>
<dbReference type="Pfam" id="PF00082">
    <property type="entry name" value="Peptidase_S8"/>
    <property type="match status" value="1"/>
</dbReference>
<dbReference type="Gene3D" id="3.40.50.200">
    <property type="entry name" value="Peptidase S8/S53 domain"/>
    <property type="match status" value="1"/>
</dbReference>
<evidence type="ECO:0000256" key="3">
    <source>
        <dbReference type="ARBA" id="ARBA00022801"/>
    </source>
</evidence>
<evidence type="ECO:0000313" key="10">
    <source>
        <dbReference type="Proteomes" id="UP000829925"/>
    </source>
</evidence>
<dbReference type="InterPro" id="IPR015500">
    <property type="entry name" value="Peptidase_S8_subtilisin-rel"/>
</dbReference>
<keyword evidence="2 5" id="KW-0645">Protease</keyword>
<evidence type="ECO:0000256" key="1">
    <source>
        <dbReference type="ARBA" id="ARBA00011073"/>
    </source>
</evidence>
<dbReference type="GO" id="GO:0004252">
    <property type="term" value="F:serine-type endopeptidase activity"/>
    <property type="evidence" value="ECO:0007669"/>
    <property type="project" value="UniProtKB-UniRule"/>
</dbReference>
<feature type="active site" description="Charge relay system" evidence="5">
    <location>
        <position position="393"/>
    </location>
</feature>
<accession>A0A8T9T0C5</accession>
<dbReference type="InterPro" id="IPR023828">
    <property type="entry name" value="Peptidase_S8_Ser-AS"/>
</dbReference>
<evidence type="ECO:0000313" key="9">
    <source>
        <dbReference type="EMBL" id="UOR07091.1"/>
    </source>
</evidence>
<dbReference type="PRINTS" id="PR00723">
    <property type="entry name" value="SUBTILISIN"/>
</dbReference>
<evidence type="ECO:0000256" key="6">
    <source>
        <dbReference type="SAM" id="MobiDB-lite"/>
    </source>
</evidence>
<dbReference type="PROSITE" id="PS51892">
    <property type="entry name" value="SUBTILASE"/>
    <property type="match status" value="1"/>
</dbReference>
<feature type="active site" description="Charge relay system" evidence="5">
    <location>
        <position position="179"/>
    </location>
</feature>
<evidence type="ECO:0000256" key="7">
    <source>
        <dbReference type="SAM" id="SignalP"/>
    </source>
</evidence>
<keyword evidence="7" id="KW-0732">Signal</keyword>
<dbReference type="PROSITE" id="PS00138">
    <property type="entry name" value="SUBTILASE_SER"/>
    <property type="match status" value="1"/>
</dbReference>
<keyword evidence="3 5" id="KW-0378">Hydrolase</keyword>
<feature type="domain" description="Peptidase S8/S53" evidence="8">
    <location>
        <begin position="170"/>
        <end position="422"/>
    </location>
</feature>
<name>A0A8T9T0C5_9BACT</name>
<dbReference type="SUPFAM" id="SSF52743">
    <property type="entry name" value="Subtilisin-like"/>
    <property type="match status" value="1"/>
</dbReference>
<feature type="active site" description="Charge relay system" evidence="5">
    <location>
        <position position="219"/>
    </location>
</feature>
<reference evidence="9 10" key="1">
    <citation type="submission" date="2022-04" db="EMBL/GenBank/DDBJ databases">
        <title>Hymenobacter sp. isolated from the air.</title>
        <authorList>
            <person name="Won M."/>
            <person name="Lee C.-M."/>
            <person name="Woen H.-Y."/>
            <person name="Kwon S.-W."/>
        </authorList>
    </citation>
    <scope>NUCLEOTIDE SEQUENCE [LARGE SCALE GENOMIC DNA]</scope>
    <source>
        <strain evidence="10">5413 J-13</strain>
    </source>
</reference>
<dbReference type="InterPro" id="IPR000209">
    <property type="entry name" value="Peptidase_S8/S53_dom"/>
</dbReference>
<organism evidence="9 10">
    <name type="scientific">Hymenobacter aerilatus</name>
    <dbReference type="NCBI Taxonomy" id="2932251"/>
    <lineage>
        <taxon>Bacteria</taxon>
        <taxon>Pseudomonadati</taxon>
        <taxon>Bacteroidota</taxon>
        <taxon>Cytophagia</taxon>
        <taxon>Cytophagales</taxon>
        <taxon>Hymenobacteraceae</taxon>
        <taxon>Hymenobacter</taxon>
    </lineage>
</organism>
<dbReference type="KEGG" id="haei:MUN82_08315"/>
<dbReference type="Proteomes" id="UP000829925">
    <property type="component" value="Chromosome"/>
</dbReference>
<proteinExistence type="inferred from homology"/>
<dbReference type="PANTHER" id="PTHR43806">
    <property type="entry name" value="PEPTIDASE S8"/>
    <property type="match status" value="1"/>
</dbReference>
<dbReference type="RefSeq" id="WP_245096578.1">
    <property type="nucleotide sequence ID" value="NZ_CP095053.1"/>
</dbReference>
<feature type="region of interest" description="Disordered" evidence="6">
    <location>
        <begin position="503"/>
        <end position="526"/>
    </location>
</feature>
<feature type="signal peptide" evidence="7">
    <location>
        <begin position="1"/>
        <end position="26"/>
    </location>
</feature>
<feature type="chain" id="PRO_5035750044" evidence="7">
    <location>
        <begin position="27"/>
        <end position="586"/>
    </location>
</feature>
<dbReference type="PANTHER" id="PTHR43806:SF67">
    <property type="entry name" value="EGF-LIKE DOMAIN-CONTAINING PROTEIN"/>
    <property type="match status" value="1"/>
</dbReference>
<evidence type="ECO:0000259" key="8">
    <source>
        <dbReference type="Pfam" id="PF00082"/>
    </source>
</evidence>
<evidence type="ECO:0000256" key="4">
    <source>
        <dbReference type="ARBA" id="ARBA00022825"/>
    </source>
</evidence>
<dbReference type="AlphaFoldDB" id="A0A8T9T0C5"/>
<evidence type="ECO:0000256" key="2">
    <source>
        <dbReference type="ARBA" id="ARBA00022670"/>
    </source>
</evidence>
<keyword evidence="10" id="KW-1185">Reference proteome</keyword>
<dbReference type="InterPro" id="IPR050131">
    <property type="entry name" value="Peptidase_S8_subtilisin-like"/>
</dbReference>
<gene>
    <name evidence="9" type="ORF">MUN82_08315</name>
</gene>
<evidence type="ECO:0000256" key="5">
    <source>
        <dbReference type="PROSITE-ProRule" id="PRU01240"/>
    </source>
</evidence>
<protein>
    <submittedName>
        <fullName evidence="9">S8 family serine peptidase</fullName>
    </submittedName>
</protein>